<dbReference type="EMBL" id="JAVHNQ010000014">
    <property type="protein sequence ID" value="KAK6332855.1"/>
    <property type="molecule type" value="Genomic_DNA"/>
</dbReference>
<feature type="region of interest" description="Disordered" evidence="1">
    <location>
        <begin position="691"/>
        <end position="746"/>
    </location>
</feature>
<evidence type="ECO:0000313" key="3">
    <source>
        <dbReference type="Proteomes" id="UP001375240"/>
    </source>
</evidence>
<evidence type="ECO:0000256" key="1">
    <source>
        <dbReference type="SAM" id="MobiDB-lite"/>
    </source>
</evidence>
<feature type="compositionally biased region" description="Polar residues" evidence="1">
    <location>
        <begin position="557"/>
        <end position="568"/>
    </location>
</feature>
<reference evidence="2 3" key="1">
    <citation type="submission" date="2019-10" db="EMBL/GenBank/DDBJ databases">
        <authorList>
            <person name="Palmer J.M."/>
        </authorList>
    </citation>
    <scope>NUCLEOTIDE SEQUENCE [LARGE SCALE GENOMIC DNA]</scope>
    <source>
        <strain evidence="2 3">TWF696</strain>
    </source>
</reference>
<dbReference type="AlphaFoldDB" id="A0AAV9U0X4"/>
<feature type="compositionally biased region" description="Acidic residues" evidence="1">
    <location>
        <begin position="529"/>
        <end position="538"/>
    </location>
</feature>
<feature type="region of interest" description="Disordered" evidence="1">
    <location>
        <begin position="489"/>
        <end position="575"/>
    </location>
</feature>
<keyword evidence="3" id="KW-1185">Reference proteome</keyword>
<feature type="compositionally biased region" description="Polar residues" evidence="1">
    <location>
        <begin position="171"/>
        <end position="187"/>
    </location>
</feature>
<accession>A0AAV9U0X4</accession>
<dbReference type="Proteomes" id="UP001375240">
    <property type="component" value="Unassembled WGS sequence"/>
</dbReference>
<feature type="compositionally biased region" description="Low complexity" evidence="1">
    <location>
        <begin position="492"/>
        <end position="502"/>
    </location>
</feature>
<gene>
    <name evidence="2" type="ORF">TWF696_002876</name>
</gene>
<protein>
    <submittedName>
        <fullName evidence="2">Uncharacterized protein</fullName>
    </submittedName>
</protein>
<comment type="caution">
    <text evidence="2">The sequence shown here is derived from an EMBL/GenBank/DDBJ whole genome shotgun (WGS) entry which is preliminary data.</text>
</comment>
<proteinExistence type="predicted"/>
<feature type="compositionally biased region" description="Basic and acidic residues" evidence="1">
    <location>
        <begin position="188"/>
        <end position="197"/>
    </location>
</feature>
<evidence type="ECO:0000313" key="2">
    <source>
        <dbReference type="EMBL" id="KAK6332855.1"/>
    </source>
</evidence>
<sequence length="746" mass="82329">MTATCIRILSRPGFRPGHTRFPFSHRVPPRPSITNACYSLGCHGRSFTTFIEGRHKPGDEEVVSKLRDSLITALKANDNTTVHNRGFVILVTPSHAGLVSDTTVIGKIIEEAVLTQGSAVRELDGVAAVVDGLPGQTPSDGLEGWAAMVTDQLPRIYTSSGKDWLAHPRSFKTQDPETPTEASQPQETSRDPNENRGELQLVFPFRLRWRKEKHETADMATVKFQLANTIFQTGRTATAVHYSYRIKPVPGQLPLALKSNRDYLNNMTVRLHPSQIFKAVVSWPLRALTPPRKIESSNGNIIKEISAPDDSDAATLKTVPASRELEAAVGKWLDRHPGYDPATLRKHPLEVYAGIVKPPQRDGKTIDPLSAMTMYNLNKRDDGDDFHKKYKFAKVVSGGGGWGNQGGLVALDPDGMEGFRIPGEEQLPEVTEAKSILGPDIWVQFFIVDPTIQLERESRRTESADFVFVSNRDIDQGTWESIEDIQSRFKSSESPSEYEAPEGTTHADGVPVEHLSGGTTFEKPSSFEESTEDVSEEILTERSPSKDLETMSEELASPNTTLETTTPSPAEKPSLTETRIFINGSLWANDQKVDAPYSSIALTLKHRDLLHKDAANKPKGTAGLPKPNSPVANKEASLGKDYMNSTEVVQFMDFLKTMGLIKILDGPMAKDFKQTSAWYLKKWKEGVRGYVNPPSPQKALTPGAPNRIQGRGQNRGGKAYARWVQNRKTTGGKKWKPGNSANGTKD</sequence>
<organism evidence="2 3">
    <name type="scientific">Orbilia brochopaga</name>
    <dbReference type="NCBI Taxonomy" id="3140254"/>
    <lineage>
        <taxon>Eukaryota</taxon>
        <taxon>Fungi</taxon>
        <taxon>Dikarya</taxon>
        <taxon>Ascomycota</taxon>
        <taxon>Pezizomycotina</taxon>
        <taxon>Orbiliomycetes</taxon>
        <taxon>Orbiliales</taxon>
        <taxon>Orbiliaceae</taxon>
        <taxon>Orbilia</taxon>
    </lineage>
</organism>
<feature type="compositionally biased region" description="Basic and acidic residues" evidence="1">
    <location>
        <begin position="539"/>
        <end position="549"/>
    </location>
</feature>
<name>A0AAV9U0X4_9PEZI</name>
<feature type="region of interest" description="Disordered" evidence="1">
    <location>
        <begin position="167"/>
        <end position="197"/>
    </location>
</feature>